<dbReference type="SMART" id="SM00872">
    <property type="entry name" value="Alpha-mann_mid"/>
    <property type="match status" value="1"/>
</dbReference>
<name>X1S1Y3_9ZZZZ</name>
<gene>
    <name evidence="4" type="ORF">S12H4_17810</name>
</gene>
<keyword evidence="2" id="KW-0378">Hydrolase</keyword>
<dbReference type="Gene3D" id="2.70.98.30">
    <property type="entry name" value="Golgi alpha-mannosidase II, domain 4"/>
    <property type="match status" value="1"/>
</dbReference>
<dbReference type="Pfam" id="PF09261">
    <property type="entry name" value="Alpha-mann_mid"/>
    <property type="match status" value="1"/>
</dbReference>
<dbReference type="InterPro" id="IPR028995">
    <property type="entry name" value="Glyco_hydro_57/38_cen_sf"/>
</dbReference>
<dbReference type="GO" id="GO:0006013">
    <property type="term" value="P:mannose metabolic process"/>
    <property type="evidence" value="ECO:0007669"/>
    <property type="project" value="InterPro"/>
</dbReference>
<evidence type="ECO:0000259" key="3">
    <source>
        <dbReference type="SMART" id="SM00872"/>
    </source>
</evidence>
<dbReference type="GO" id="GO:0030246">
    <property type="term" value="F:carbohydrate binding"/>
    <property type="evidence" value="ECO:0007669"/>
    <property type="project" value="InterPro"/>
</dbReference>
<evidence type="ECO:0000313" key="4">
    <source>
        <dbReference type="EMBL" id="GAI87027.1"/>
    </source>
</evidence>
<dbReference type="SUPFAM" id="SSF74650">
    <property type="entry name" value="Galactose mutarotase-like"/>
    <property type="match status" value="1"/>
</dbReference>
<dbReference type="GO" id="GO:0004559">
    <property type="term" value="F:alpha-mannosidase activity"/>
    <property type="evidence" value="ECO:0007669"/>
    <property type="project" value="InterPro"/>
</dbReference>
<sequence>TQWNNEHDDSKMMVSVPSEFFKNLEKEGREFTEFRGELYSSDLQSIFPDVVSSRIGLKLAIKDCESSLLSAEKISTIAWIYGKQHLADTMTEMWKKMLFLANHDVLPSCGIDEIYEEAWEYIADISKTAHILIKDSAHHMLKDETHGDGIVVLNPNNWEVTDWVETEVELGTGWGKELGIAFNGEDIPSEAIEVQQTEDGSVCRAKLGFVATVPSMGYRVYQLVKNNREFTTDIDVRGNEVITKHFKLSVDEKTGILQVFDKDERRILEGNELVIDQEIGDLYFHRSQFDEPIHSESGEGIHFGTFKPDDYRIERGSVRTVITFKDSFYCLQWPYYLT</sequence>
<dbReference type="InterPro" id="IPR037094">
    <property type="entry name" value="Glyco_hydro_38_cen_sf"/>
</dbReference>
<dbReference type="InterPro" id="IPR011013">
    <property type="entry name" value="Gal_mutarotase_sf_dom"/>
</dbReference>
<feature type="non-terminal residue" evidence="4">
    <location>
        <position position="1"/>
    </location>
</feature>
<feature type="non-terminal residue" evidence="4">
    <location>
        <position position="338"/>
    </location>
</feature>
<dbReference type="InterPro" id="IPR015341">
    <property type="entry name" value="Glyco_hydro_38_cen"/>
</dbReference>
<organism evidence="4">
    <name type="scientific">marine sediment metagenome</name>
    <dbReference type="NCBI Taxonomy" id="412755"/>
    <lineage>
        <taxon>unclassified sequences</taxon>
        <taxon>metagenomes</taxon>
        <taxon>ecological metagenomes</taxon>
    </lineage>
</organism>
<comment type="caution">
    <text evidence="4">The sequence shown here is derived from an EMBL/GenBank/DDBJ whole genome shotgun (WGS) entry which is preliminary data.</text>
</comment>
<protein>
    <recommendedName>
        <fullName evidence="3">Glycoside hydrolase family 38 central domain-containing protein</fullName>
    </recommendedName>
</protein>
<dbReference type="Gene3D" id="2.60.40.1180">
    <property type="entry name" value="Golgi alpha-mannosidase II"/>
    <property type="match status" value="1"/>
</dbReference>
<evidence type="ECO:0000256" key="1">
    <source>
        <dbReference type="ARBA" id="ARBA00022723"/>
    </source>
</evidence>
<dbReference type="EMBL" id="BARW01008740">
    <property type="protein sequence ID" value="GAI87027.1"/>
    <property type="molecule type" value="Genomic_DNA"/>
</dbReference>
<accession>X1S1Y3</accession>
<evidence type="ECO:0000256" key="2">
    <source>
        <dbReference type="ARBA" id="ARBA00022801"/>
    </source>
</evidence>
<dbReference type="PANTHER" id="PTHR46017">
    <property type="entry name" value="ALPHA-MANNOSIDASE 2C1"/>
    <property type="match status" value="1"/>
</dbReference>
<dbReference type="GO" id="GO:0009313">
    <property type="term" value="P:oligosaccharide catabolic process"/>
    <property type="evidence" value="ECO:0007669"/>
    <property type="project" value="TreeGrafter"/>
</dbReference>
<proteinExistence type="predicted"/>
<feature type="domain" description="Glycoside hydrolase family 38 central" evidence="3">
    <location>
        <begin position="50"/>
        <end position="122"/>
    </location>
</feature>
<reference evidence="4" key="1">
    <citation type="journal article" date="2014" name="Front. Microbiol.">
        <title>High frequency of phylogenetically diverse reductive dehalogenase-homologous genes in deep subseafloor sedimentary metagenomes.</title>
        <authorList>
            <person name="Kawai M."/>
            <person name="Futagami T."/>
            <person name="Toyoda A."/>
            <person name="Takaki Y."/>
            <person name="Nishi S."/>
            <person name="Hori S."/>
            <person name="Arai W."/>
            <person name="Tsubouchi T."/>
            <person name="Morono Y."/>
            <person name="Uchiyama I."/>
            <person name="Ito T."/>
            <person name="Fujiyama A."/>
            <person name="Inagaki F."/>
            <person name="Takami H."/>
        </authorList>
    </citation>
    <scope>NUCLEOTIDE SEQUENCE</scope>
    <source>
        <strain evidence="4">Expedition CK06-06</strain>
    </source>
</reference>
<keyword evidence="1" id="KW-0479">Metal-binding</keyword>
<dbReference type="InterPro" id="IPR013780">
    <property type="entry name" value="Glyco_hydro_b"/>
</dbReference>
<dbReference type="SUPFAM" id="SSF88688">
    <property type="entry name" value="Families 57/38 glycoside transferase middle domain"/>
    <property type="match status" value="1"/>
</dbReference>
<dbReference type="PANTHER" id="PTHR46017:SF1">
    <property type="entry name" value="ALPHA-MANNOSIDASE 2C1"/>
    <property type="match status" value="1"/>
</dbReference>
<dbReference type="AlphaFoldDB" id="X1S1Y3"/>
<dbReference type="Gene3D" id="1.20.1270.50">
    <property type="entry name" value="Glycoside hydrolase family 38, central domain"/>
    <property type="match status" value="1"/>
</dbReference>
<dbReference type="GO" id="GO:0046872">
    <property type="term" value="F:metal ion binding"/>
    <property type="evidence" value="ECO:0007669"/>
    <property type="project" value="UniProtKB-KW"/>
</dbReference>